<feature type="compositionally biased region" description="Low complexity" evidence="12">
    <location>
        <begin position="1298"/>
        <end position="1307"/>
    </location>
</feature>
<evidence type="ECO:0000256" key="8">
    <source>
        <dbReference type="ARBA" id="ARBA00023125"/>
    </source>
</evidence>
<evidence type="ECO:0000256" key="7">
    <source>
        <dbReference type="ARBA" id="ARBA00023015"/>
    </source>
</evidence>
<dbReference type="CTD" id="128611"/>
<feature type="domain" description="C2H2-type" evidence="13">
    <location>
        <begin position="135"/>
        <end position="164"/>
    </location>
</feature>
<feature type="region of interest" description="Disordered" evidence="12">
    <location>
        <begin position="1186"/>
        <end position="1213"/>
    </location>
</feature>
<reference evidence="14" key="3">
    <citation type="submission" date="2025-09" db="UniProtKB">
        <authorList>
            <consortium name="Ensembl"/>
        </authorList>
    </citation>
    <scope>IDENTIFICATION</scope>
</reference>
<organism evidence="14 15">
    <name type="scientific">Pygocentrus nattereri</name>
    <name type="common">Red-bellied piranha</name>
    <dbReference type="NCBI Taxonomy" id="42514"/>
    <lineage>
        <taxon>Eukaryota</taxon>
        <taxon>Metazoa</taxon>
        <taxon>Chordata</taxon>
        <taxon>Craniata</taxon>
        <taxon>Vertebrata</taxon>
        <taxon>Euteleostomi</taxon>
        <taxon>Actinopterygii</taxon>
        <taxon>Neopterygii</taxon>
        <taxon>Teleostei</taxon>
        <taxon>Ostariophysi</taxon>
        <taxon>Characiformes</taxon>
        <taxon>Characoidei</taxon>
        <taxon>Pygocentrus</taxon>
    </lineage>
</organism>
<evidence type="ECO:0000256" key="10">
    <source>
        <dbReference type="ARBA" id="ARBA00023242"/>
    </source>
</evidence>
<evidence type="ECO:0000256" key="1">
    <source>
        <dbReference type="ARBA" id="ARBA00003767"/>
    </source>
</evidence>
<name>A0A3B4C6U0_PYGNA</name>
<feature type="region of interest" description="Disordered" evidence="12">
    <location>
        <begin position="696"/>
        <end position="723"/>
    </location>
</feature>
<feature type="region of interest" description="Disordered" evidence="12">
    <location>
        <begin position="1141"/>
        <end position="1169"/>
    </location>
</feature>
<dbReference type="GO" id="GO:0005634">
    <property type="term" value="C:nucleus"/>
    <property type="evidence" value="ECO:0007669"/>
    <property type="project" value="UniProtKB-SubCell"/>
</dbReference>
<keyword evidence="15" id="KW-1185">Reference proteome</keyword>
<evidence type="ECO:0000259" key="13">
    <source>
        <dbReference type="PROSITE" id="PS50157"/>
    </source>
</evidence>
<keyword evidence="5 11" id="KW-0863">Zinc-finger</keyword>
<feature type="compositionally biased region" description="Polar residues" evidence="12">
    <location>
        <begin position="1141"/>
        <end position="1154"/>
    </location>
</feature>
<dbReference type="GO" id="GO:0008270">
    <property type="term" value="F:zinc ion binding"/>
    <property type="evidence" value="ECO:0007669"/>
    <property type="project" value="UniProtKB-KW"/>
</dbReference>
<dbReference type="STRING" id="42514.ENSPNAP00000007587"/>
<comment type="function">
    <text evidence="1">May be involved in transcriptional regulation.</text>
</comment>
<keyword evidence="9" id="KW-0804">Transcription</keyword>
<dbReference type="SUPFAM" id="SSF57667">
    <property type="entry name" value="beta-beta-alpha zinc fingers"/>
    <property type="match status" value="1"/>
</dbReference>
<evidence type="ECO:0000256" key="2">
    <source>
        <dbReference type="ARBA" id="ARBA00004123"/>
    </source>
</evidence>
<reference evidence="14 15" key="1">
    <citation type="submission" date="2020-10" db="EMBL/GenBank/DDBJ databases">
        <title>Pygocentrus nattereri (red-bellied piranha) genome, fPygNat1, primary haplotype.</title>
        <authorList>
            <person name="Myers G."/>
            <person name="Meyer A."/>
            <person name="Karagic N."/>
            <person name="Pippel M."/>
            <person name="Winkler S."/>
            <person name="Tracey A."/>
            <person name="Wood J."/>
            <person name="Formenti G."/>
            <person name="Howe K."/>
            <person name="Fedrigo O."/>
            <person name="Jarvis E.D."/>
        </authorList>
    </citation>
    <scope>NUCLEOTIDE SEQUENCE [LARGE SCALE GENOMIC DNA]</scope>
</reference>
<feature type="compositionally biased region" description="Polar residues" evidence="12">
    <location>
        <begin position="1338"/>
        <end position="1354"/>
    </location>
</feature>
<feature type="domain" description="C2H2-type" evidence="13">
    <location>
        <begin position="107"/>
        <end position="134"/>
    </location>
</feature>
<keyword evidence="6" id="KW-0862">Zinc</keyword>
<dbReference type="FunFam" id="3.30.160.60:FF:000097">
    <property type="entry name" value="Zinc finger protein"/>
    <property type="match status" value="1"/>
</dbReference>
<feature type="region of interest" description="Disordered" evidence="12">
    <location>
        <begin position="265"/>
        <end position="370"/>
    </location>
</feature>
<accession>A0A3B4C6U0</accession>
<feature type="compositionally biased region" description="Low complexity" evidence="12">
    <location>
        <begin position="341"/>
        <end position="354"/>
    </location>
</feature>
<keyword evidence="3" id="KW-0479">Metal-binding</keyword>
<keyword evidence="7" id="KW-0805">Transcription regulation</keyword>
<keyword evidence="10" id="KW-0539">Nucleus</keyword>
<proteinExistence type="predicted"/>
<feature type="compositionally biased region" description="Polar residues" evidence="12">
    <location>
        <begin position="1186"/>
        <end position="1202"/>
    </location>
</feature>
<evidence type="ECO:0000256" key="11">
    <source>
        <dbReference type="PROSITE-ProRule" id="PRU00042"/>
    </source>
</evidence>
<evidence type="ECO:0000256" key="3">
    <source>
        <dbReference type="ARBA" id="ARBA00022723"/>
    </source>
</evidence>
<dbReference type="OMA" id="TEWALCK"/>
<dbReference type="GeneID" id="108438625"/>
<feature type="compositionally biased region" description="Polar residues" evidence="12">
    <location>
        <begin position="1781"/>
        <end position="1791"/>
    </location>
</feature>
<dbReference type="PANTHER" id="PTHR47166:SF1">
    <property type="entry name" value="ZINC FINGER PROTEIN 831"/>
    <property type="match status" value="1"/>
</dbReference>
<feature type="compositionally biased region" description="Polar residues" evidence="12">
    <location>
        <begin position="85"/>
        <end position="97"/>
    </location>
</feature>
<evidence type="ECO:0000256" key="4">
    <source>
        <dbReference type="ARBA" id="ARBA00022737"/>
    </source>
</evidence>
<dbReference type="PROSITE" id="PS00028">
    <property type="entry name" value="ZINC_FINGER_C2H2_1"/>
    <property type="match status" value="2"/>
</dbReference>
<dbReference type="GO" id="GO:0003677">
    <property type="term" value="F:DNA binding"/>
    <property type="evidence" value="ECO:0007669"/>
    <property type="project" value="UniProtKB-KW"/>
</dbReference>
<dbReference type="Proteomes" id="UP001501920">
    <property type="component" value="Chromosome 21"/>
</dbReference>
<dbReference type="GeneTree" id="ENSGT00940000161664"/>
<evidence type="ECO:0000256" key="5">
    <source>
        <dbReference type="ARBA" id="ARBA00022771"/>
    </source>
</evidence>
<dbReference type="PROSITE" id="PS50157">
    <property type="entry name" value="ZINC_FINGER_C2H2_2"/>
    <property type="match status" value="2"/>
</dbReference>
<feature type="region of interest" description="Disordered" evidence="12">
    <location>
        <begin position="1540"/>
        <end position="1616"/>
    </location>
</feature>
<dbReference type="Ensembl" id="ENSPNAT00000001586.2">
    <property type="protein sequence ID" value="ENSPNAP00000007587.1"/>
    <property type="gene ID" value="ENSPNAG00000007183.2"/>
</dbReference>
<sequence length="1895" mass="202955">MATGKQGFVRAAEPQHSVSMQREKEMRVQAPLTAMYIQAMPGLPTYSQTQPTAIQDAAVIPLPVPMMRANQTLPILTLHIAHSGATVQQQRPETPASSPRPKSAGKHVCPHCGRDCLKPSVLEKHLRCHTGERPYPCTTCGISFKTQSNLYKHKRTQAHARLSSESGKGDFSSQESTESLKDTCSSSSLELQSEDSGDINKSDSVLPVVTTTTTFSSVQVTLTEEKTASDTEWALCKAAVVGLIASPSHGQQEILNSGGKRVQLASEAKNEATSTQTISPAGDGHAPLTPNRTPLQRQEALDSKLSQGKSQSHDSTDSGFSESSEQPLTSSHGDTLHDPSMESLPESSMELQEPGNSKKLSDVATDDAKTNVSVQKKQKLEEHILKLISENSVLVDDKHLVNVRPRKTVLSKQGSIDLPMPYTYKDSFHFEMRSNKHQVSGLQTQDRRGRTMYSSVPTQHSTSLEHAPLTRSSSLPFSVGIQNSDRTASSFQGDSVPLSRRCSAGNIYPFKSVDQHAPSHRSLVRQVAVDCLSVAEGSSVERGSHGSLSSDGDCGDASTESGGKRYRRKKAQKFAYNKWYMYGGGTFKKLYNTEKDSLLKSRKATLSLEQTESQGIQISQQRESNSSASVSFTSCPAVSLTPTVNVLTAQTSSQVISSYVLLQSPLTNQTGLLQHGLDKQTNVPSCNLNTETSFMKGTEEKSKGPEAQLSSPIPSERKKQKTENDLSIMMENAASLMRQQGVLTSGSRQANATLPDVINQSLQSVCGDAFQTSSITTLEQDNRLNLHRQGSFCRPSSSNQTQFLYKRHSSPLFAASASGTSGSPSASSSVSSVSQAKTSFLPKYQLKIPCSTDGGSDSGVCSRPSLNQPSPSQAPRLSHQSAQQCDSPTLQCQLSSTVMSSAQEQQATLSTAATTKAKYTAIPSGACIGQNANKAQTLSQPSIYTSTSVTSGTPTLVSLIPENKHVNMPTQHQGSAYMINSKSGPSISSVLSQPLQTFTALGQNQSVMVHSMDSSLNHTSTSTQPIQIYTATTGSVIQNNPATSAVISRQPPGPPLDTHAPACQSSTDGIPLGLSHTAFQGAQFEGKMLLVNDSKALAQDTFYVRTADLQIVMQLISDEQLALIEPQIEKQDFLKLEGSQSFVSKEPETSQTDTIPGVSQGMHKQCPGDTGTKVCVARRNVNQNTLTKTPDVTPISVGSTDTNEGKSSKNVYDSPPQNIYLTDFCPKGVISSSASGSKTEHHISAPLDTSANASAQQHNLISAAREDADLPKDIKSAACPITLGLCLEQRPGESLSELLSSHNLPSEQPSNSSVHDRVSTHLSAPTMDQSCGAKWSKDTASQGTSDTSMTNLNKPETPAERRPVLVQEKVSDTSKIIDSDPQPLLKTPEQHSPPHLILGTDGEIMQTKAEASCVSQALLPPLASTSTTVSSQEELLYVVQPSQTKSCQLACTSSATARQMSSGSVLAHTVCQYKPLNQRAVCSKDSSKLKHEVPGSKTCTPRQASIQYSSQQHGSILGAEVTRCNSEDVKALTPSTALITSSHFKPDTPVSGSTPEESIERGKTPGGLDPVNQDSFTGPRVGGTLQSSQLQREAGTGSRGWVPQEPENGGGEGEMVGNNCMELEDHAKEVKREEATDLPEGYRTAAKPHPHLSQPVTNACHNTSSPAQLDTSTTSDSATSAFCGATSLSHDSLPLNQRKCSHPDSSRQLLQSSCVKGTPKLSGQSKAKEAERVPLGCQERLTTLSAGQSDAKHLHPTCGHLLAHPLLVNAIQKEVQKDTQMKTSASQQSHSQEQRPMSEHKPYGTTEFNVPNEPSISLSSDSNRTINTTPIHTSPPCPKRTTTNATHTNPICASSALHNPTEPNAPQCHLGGSYVEEEESSSSSDDEGKLVIELE</sequence>
<evidence type="ECO:0000256" key="9">
    <source>
        <dbReference type="ARBA" id="ARBA00023163"/>
    </source>
</evidence>
<keyword evidence="4" id="KW-0677">Repeat</keyword>
<dbReference type="RefSeq" id="XP_017572047.1">
    <property type="nucleotide sequence ID" value="XM_017716558.2"/>
</dbReference>
<feature type="compositionally biased region" description="Polar residues" evidence="12">
    <location>
        <begin position="1659"/>
        <end position="1669"/>
    </location>
</feature>
<dbReference type="InterPro" id="IPR013087">
    <property type="entry name" value="Znf_C2H2_type"/>
</dbReference>
<feature type="compositionally biased region" description="Polar residues" evidence="12">
    <location>
        <begin position="1840"/>
        <end position="1864"/>
    </location>
</feature>
<comment type="subcellular location">
    <subcellularLocation>
        <location evidence="2">Nucleus</location>
    </subcellularLocation>
</comment>
<gene>
    <name evidence="14" type="primary">ZNF831</name>
</gene>
<feature type="region of interest" description="Disordered" evidence="12">
    <location>
        <begin position="858"/>
        <end position="883"/>
    </location>
</feature>
<feature type="compositionally biased region" description="Polar residues" evidence="12">
    <location>
        <begin position="864"/>
        <end position="883"/>
    </location>
</feature>
<feature type="region of interest" description="Disordered" evidence="12">
    <location>
        <begin position="1"/>
        <end position="22"/>
    </location>
</feature>
<dbReference type="RefSeq" id="XP_037388205.1">
    <property type="nucleotide sequence ID" value="XM_037532308.1"/>
</dbReference>
<feature type="region of interest" description="Disordered" evidence="12">
    <location>
        <begin position="1777"/>
        <end position="1895"/>
    </location>
</feature>
<feature type="region of interest" description="Disordered" evidence="12">
    <location>
        <begin position="155"/>
        <end position="203"/>
    </location>
</feature>
<feature type="region of interest" description="Disordered" evidence="12">
    <location>
        <begin position="1659"/>
        <end position="1678"/>
    </location>
</feature>
<feature type="compositionally biased region" description="Polar residues" evidence="12">
    <location>
        <begin position="1806"/>
        <end position="1832"/>
    </location>
</feature>
<feature type="region of interest" description="Disordered" evidence="12">
    <location>
        <begin position="540"/>
        <end position="565"/>
    </location>
</feature>
<feature type="region of interest" description="Disordered" evidence="12">
    <location>
        <begin position="85"/>
        <end position="107"/>
    </location>
</feature>
<dbReference type="OrthoDB" id="6077919at2759"/>
<dbReference type="SMART" id="SM00355">
    <property type="entry name" value="ZnF_C2H2"/>
    <property type="match status" value="2"/>
</dbReference>
<evidence type="ECO:0000313" key="15">
    <source>
        <dbReference type="Proteomes" id="UP001501920"/>
    </source>
</evidence>
<dbReference type="Gene3D" id="3.30.160.60">
    <property type="entry name" value="Classic Zinc Finger"/>
    <property type="match status" value="2"/>
</dbReference>
<feature type="region of interest" description="Disordered" evidence="12">
    <location>
        <begin position="1298"/>
        <end position="1362"/>
    </location>
</feature>
<evidence type="ECO:0000256" key="12">
    <source>
        <dbReference type="SAM" id="MobiDB-lite"/>
    </source>
</evidence>
<evidence type="ECO:0000256" key="6">
    <source>
        <dbReference type="ARBA" id="ARBA00022833"/>
    </source>
</evidence>
<feature type="compositionally biased region" description="Basic and acidic residues" evidence="12">
    <location>
        <begin position="1792"/>
        <end position="1802"/>
    </location>
</feature>
<dbReference type="PANTHER" id="PTHR47166">
    <property type="entry name" value="ZINC FINGER PROTEIN 831"/>
    <property type="match status" value="1"/>
</dbReference>
<feature type="compositionally biased region" description="Basic and acidic residues" evidence="12">
    <location>
        <begin position="1886"/>
        <end position="1895"/>
    </location>
</feature>
<feature type="compositionally biased region" description="Polar residues" evidence="12">
    <location>
        <begin position="1320"/>
        <end position="1329"/>
    </location>
</feature>
<evidence type="ECO:0000313" key="14">
    <source>
        <dbReference type="Ensembl" id="ENSPNAP00000007587.1"/>
    </source>
</evidence>
<protein>
    <recommendedName>
        <fullName evidence="13">C2H2-type domain-containing protein</fullName>
    </recommendedName>
</protein>
<reference evidence="14" key="2">
    <citation type="submission" date="2025-08" db="UniProtKB">
        <authorList>
            <consortium name="Ensembl"/>
        </authorList>
    </citation>
    <scope>IDENTIFICATION</scope>
</reference>
<keyword evidence="8" id="KW-0238">DNA-binding</keyword>
<dbReference type="InterPro" id="IPR036236">
    <property type="entry name" value="Znf_C2H2_sf"/>
</dbReference>
<feature type="compositionally biased region" description="Polar residues" evidence="12">
    <location>
        <begin position="163"/>
        <end position="177"/>
    </location>
</feature>
<feature type="compositionally biased region" description="Polar residues" evidence="12">
    <location>
        <begin position="317"/>
        <end position="333"/>
    </location>
</feature>